<dbReference type="EMBL" id="JACBKZ010000013">
    <property type="protein sequence ID" value="KAF5934906.1"/>
    <property type="molecule type" value="Genomic_DNA"/>
</dbReference>
<feature type="domain" description="Exostosin GT47" evidence="6">
    <location>
        <begin position="3"/>
        <end position="247"/>
    </location>
</feature>
<accession>A0A7J7G6G4</accession>
<evidence type="ECO:0000256" key="4">
    <source>
        <dbReference type="ARBA" id="ARBA00022968"/>
    </source>
</evidence>
<proteinExistence type="inferred from homology"/>
<keyword evidence="3" id="KW-0328">Glycosyltransferase</keyword>
<keyword evidence="4" id="KW-0735">Signal-anchor</keyword>
<comment type="caution">
    <text evidence="7">The sequence shown here is derived from an EMBL/GenBank/DDBJ whole genome shotgun (WGS) entry which is preliminary data.</text>
</comment>
<keyword evidence="3" id="KW-0808">Transferase</keyword>
<evidence type="ECO:0000313" key="8">
    <source>
        <dbReference type="Proteomes" id="UP000593564"/>
    </source>
</evidence>
<evidence type="ECO:0000256" key="1">
    <source>
        <dbReference type="ARBA" id="ARBA00004323"/>
    </source>
</evidence>
<evidence type="ECO:0000256" key="5">
    <source>
        <dbReference type="ARBA" id="ARBA00023034"/>
    </source>
</evidence>
<dbReference type="InterPro" id="IPR004263">
    <property type="entry name" value="Exostosin"/>
</dbReference>
<sequence length="306" mass="35057">MVKRFKVWTYREGEQPLVHAGPFKDIYAIEGQFIAEMESEANPFMASHPDEAHAFFIPISVANIVDFVYMPITNYSRDQLQNVVSDYISVVANKYPYWNRSNGADLTISWIHVMIGCFSSGNPQFFKNFIRVLCNANTSESFQLGRDVPMPEVYGPAQRLASPNYGQPPNNRPILAFFTGGAHGEIREMLLDHWKGKDNEVIVHEYLPKGQNYTKLMGQSKFCLCPSGFEVASARVVEAIYAGCIPIPEITSILQTIPDWKYLKMQKRVRGLPRHFLLNRPSRPFDVIHMILHSVWLRRLNFKLPT</sequence>
<gene>
    <name evidence="7" type="ORF">HYC85_026035</name>
</gene>
<protein>
    <recommendedName>
        <fullName evidence="6">Exostosin GT47 domain-containing protein</fullName>
    </recommendedName>
</protein>
<dbReference type="GO" id="GO:0000139">
    <property type="term" value="C:Golgi membrane"/>
    <property type="evidence" value="ECO:0007669"/>
    <property type="project" value="UniProtKB-SubCell"/>
</dbReference>
<dbReference type="Proteomes" id="UP000593564">
    <property type="component" value="Unassembled WGS sequence"/>
</dbReference>
<name>A0A7J7G6G4_CAMSI</name>
<evidence type="ECO:0000256" key="3">
    <source>
        <dbReference type="ARBA" id="ARBA00022676"/>
    </source>
</evidence>
<dbReference type="InterPro" id="IPR040911">
    <property type="entry name" value="Exostosin_GT47"/>
</dbReference>
<comment type="similarity">
    <text evidence="2">Belongs to the glycosyltransferase 47 family.</text>
</comment>
<keyword evidence="4" id="KW-0812">Transmembrane</keyword>
<evidence type="ECO:0000313" key="7">
    <source>
        <dbReference type="EMBL" id="KAF5934906.1"/>
    </source>
</evidence>
<dbReference type="AlphaFoldDB" id="A0A7J7G6G4"/>
<organism evidence="7 8">
    <name type="scientific">Camellia sinensis</name>
    <name type="common">Tea plant</name>
    <name type="synonym">Thea sinensis</name>
    <dbReference type="NCBI Taxonomy" id="4442"/>
    <lineage>
        <taxon>Eukaryota</taxon>
        <taxon>Viridiplantae</taxon>
        <taxon>Streptophyta</taxon>
        <taxon>Embryophyta</taxon>
        <taxon>Tracheophyta</taxon>
        <taxon>Spermatophyta</taxon>
        <taxon>Magnoliopsida</taxon>
        <taxon>eudicotyledons</taxon>
        <taxon>Gunneridae</taxon>
        <taxon>Pentapetalae</taxon>
        <taxon>asterids</taxon>
        <taxon>Ericales</taxon>
        <taxon>Theaceae</taxon>
        <taxon>Camellia</taxon>
    </lineage>
</organism>
<keyword evidence="8" id="KW-1185">Reference proteome</keyword>
<reference evidence="7 8" key="2">
    <citation type="submission" date="2020-07" db="EMBL/GenBank/DDBJ databases">
        <title>Genome assembly of wild tea tree DASZ reveals pedigree and selection history of tea varieties.</title>
        <authorList>
            <person name="Zhang W."/>
        </authorList>
    </citation>
    <scope>NUCLEOTIDE SEQUENCE [LARGE SCALE GENOMIC DNA]</scope>
    <source>
        <strain evidence="8">cv. G240</strain>
        <tissue evidence="7">Leaf</tissue>
    </source>
</reference>
<evidence type="ECO:0000256" key="2">
    <source>
        <dbReference type="ARBA" id="ARBA00010271"/>
    </source>
</evidence>
<comment type="subcellular location">
    <subcellularLocation>
        <location evidence="1">Golgi apparatus membrane</location>
        <topology evidence="1">Single-pass type II membrane protein</topology>
    </subcellularLocation>
</comment>
<evidence type="ECO:0000259" key="6">
    <source>
        <dbReference type="Pfam" id="PF03016"/>
    </source>
</evidence>
<dbReference type="Pfam" id="PF03016">
    <property type="entry name" value="Exostosin_GT47"/>
    <property type="match status" value="1"/>
</dbReference>
<dbReference type="PANTHER" id="PTHR11062:SF124">
    <property type="entry name" value="XYLOGALACTURONAN BETA-1,3-XYLOSYLTRANSFERASE"/>
    <property type="match status" value="1"/>
</dbReference>
<dbReference type="GO" id="GO:0016757">
    <property type="term" value="F:glycosyltransferase activity"/>
    <property type="evidence" value="ECO:0007669"/>
    <property type="project" value="UniProtKB-KW"/>
</dbReference>
<keyword evidence="5" id="KW-0333">Golgi apparatus</keyword>
<dbReference type="PANTHER" id="PTHR11062">
    <property type="entry name" value="EXOSTOSIN HEPARAN SULFATE GLYCOSYLTRANSFERASE -RELATED"/>
    <property type="match status" value="1"/>
</dbReference>
<reference evidence="8" key="1">
    <citation type="journal article" date="2020" name="Nat. Commun.">
        <title>Genome assembly of wild tea tree DASZ reveals pedigree and selection history of tea varieties.</title>
        <authorList>
            <person name="Zhang W."/>
            <person name="Zhang Y."/>
            <person name="Qiu H."/>
            <person name="Guo Y."/>
            <person name="Wan H."/>
            <person name="Zhang X."/>
            <person name="Scossa F."/>
            <person name="Alseekh S."/>
            <person name="Zhang Q."/>
            <person name="Wang P."/>
            <person name="Xu L."/>
            <person name="Schmidt M.H."/>
            <person name="Jia X."/>
            <person name="Li D."/>
            <person name="Zhu A."/>
            <person name="Guo F."/>
            <person name="Chen W."/>
            <person name="Ni D."/>
            <person name="Usadel B."/>
            <person name="Fernie A.R."/>
            <person name="Wen W."/>
        </authorList>
    </citation>
    <scope>NUCLEOTIDE SEQUENCE [LARGE SCALE GENOMIC DNA]</scope>
    <source>
        <strain evidence="8">cv. G240</strain>
    </source>
</reference>